<gene>
    <name evidence="1" type="ORF">ERS075579_02823</name>
</gene>
<organism evidence="1 2">
    <name type="scientific">Mycobacteroides abscessus</name>
    <dbReference type="NCBI Taxonomy" id="36809"/>
    <lineage>
        <taxon>Bacteria</taxon>
        <taxon>Bacillati</taxon>
        <taxon>Actinomycetota</taxon>
        <taxon>Actinomycetes</taxon>
        <taxon>Mycobacteriales</taxon>
        <taxon>Mycobacteriaceae</taxon>
        <taxon>Mycobacteroides</taxon>
    </lineage>
</organism>
<name>A0A0U0ZMJ4_9MYCO</name>
<dbReference type="AlphaFoldDB" id="A0A0U0ZMJ4"/>
<reference evidence="1 2" key="1">
    <citation type="submission" date="2015-03" db="EMBL/GenBank/DDBJ databases">
        <authorList>
            <person name="Murphy D."/>
        </authorList>
    </citation>
    <scope>NUCLEOTIDE SEQUENCE [LARGE SCALE GENOMIC DNA]</scope>
    <source>
        <strain evidence="1 2">PAP088</strain>
    </source>
</reference>
<proteinExistence type="predicted"/>
<dbReference type="Proteomes" id="UP000045782">
    <property type="component" value="Unassembled WGS sequence"/>
</dbReference>
<sequence>MDENTPWNGGPAEVVDTVHFAAHEWRSISQPATEVLCAVVRDAKDRSAPASIYVVQNSVAHDDDVAGLVRGFLESHGGTNFEGYFGRLSDRNLLRPGVLPAERAKVLSATYLIGSASRGEARTVKFWLEAPPAPYSEVFTSV</sequence>
<protein>
    <submittedName>
        <fullName evidence="1">Uncharacterized protein</fullName>
    </submittedName>
</protein>
<dbReference type="EMBL" id="CSWP01000005">
    <property type="protein sequence ID" value="CPV56648.1"/>
    <property type="molecule type" value="Genomic_DNA"/>
</dbReference>
<evidence type="ECO:0000313" key="1">
    <source>
        <dbReference type="EMBL" id="CPV56648.1"/>
    </source>
</evidence>
<evidence type="ECO:0000313" key="2">
    <source>
        <dbReference type="Proteomes" id="UP000045782"/>
    </source>
</evidence>
<accession>A0A0U0ZMJ4</accession>